<evidence type="ECO:0000256" key="6">
    <source>
        <dbReference type="ARBA" id="ARBA00022801"/>
    </source>
</evidence>
<sequence>MRLGLHCFLGRLLQMLVFYSVLVCVAESKRKMAPKKGEEPERRPLIGRVGTSLKIGIVGVPNVGKSTFFNVLTKSQAAAENFPFCTIDPNESRVPVPDARFDYLCEYFKPASKVPAFLNVVDIAGLVKGAAEGQGLGNAFLSHIKACDAIFHLCRAFEDDDVTHVEGEVDPVRDLEIIVEELRLKDEEYLNQHYDKLEKMVVRGDKKLKPEYDFFVKVKSVLVEQKKHLRFHDWNTIEIDFLNKHVFLTTKPAIYLINLSEKDYIRKKNKWLIKIKEWVDKHDPGSIIIPFSGIFENKIADMEPDAKAKYLEENQATCALEKIIVQGFKALQLQYFFTAGTDEVKAWTIQKGSKAPQAAGRIHTDFEKGFIMADVMKFDDFKEEGTEAAVKAAGKYRQQGRNYVVEDGDIIFFKFNPAGGKASLRKS</sequence>
<dbReference type="PANTHER" id="PTHR23305">
    <property type="entry name" value="OBG GTPASE FAMILY"/>
    <property type="match status" value="1"/>
</dbReference>
<evidence type="ECO:0000256" key="5">
    <source>
        <dbReference type="ARBA" id="ARBA00022741"/>
    </source>
</evidence>
<dbReference type="InterPro" id="IPR031167">
    <property type="entry name" value="G_OBG"/>
</dbReference>
<protein>
    <recommendedName>
        <fullName evidence="9">Obg-like ATPase 1</fullName>
    </recommendedName>
</protein>
<comment type="similarity">
    <text evidence="9">Belongs to the TRAFAC class OBG-HflX-like GTPase superfamily. OBG GTPase family. YchF/OLA1 subfamily.</text>
</comment>
<accession>A0A1B6E5I8</accession>
<dbReference type="InterPro" id="IPR012675">
    <property type="entry name" value="Beta-grasp_dom_sf"/>
</dbReference>
<dbReference type="CDD" id="cd01900">
    <property type="entry name" value="YchF"/>
    <property type="match status" value="1"/>
</dbReference>
<dbReference type="InterPro" id="IPR023192">
    <property type="entry name" value="TGS-like_dom_sf"/>
</dbReference>
<dbReference type="InterPro" id="IPR041706">
    <property type="entry name" value="YchF_N"/>
</dbReference>
<evidence type="ECO:0000313" key="13">
    <source>
        <dbReference type="EMBL" id="JAS33185.1"/>
    </source>
</evidence>
<feature type="domain" description="OBG-type G" evidence="11">
    <location>
        <begin position="53"/>
        <end position="311"/>
    </location>
</feature>
<dbReference type="PRINTS" id="PR00326">
    <property type="entry name" value="GTP1OBG"/>
</dbReference>
<dbReference type="SUPFAM" id="SSF52540">
    <property type="entry name" value="P-loop containing nucleoside triphosphate hydrolases"/>
    <property type="match status" value="1"/>
</dbReference>
<evidence type="ECO:0000256" key="1">
    <source>
        <dbReference type="ARBA" id="ARBA00001946"/>
    </source>
</evidence>
<keyword evidence="5 9" id="KW-0547">Nucleotide-binding</keyword>
<dbReference type="GO" id="GO:0005524">
    <property type="term" value="F:ATP binding"/>
    <property type="evidence" value="ECO:0007669"/>
    <property type="project" value="UniProtKB-UniRule"/>
</dbReference>
<dbReference type="SUPFAM" id="SSF81271">
    <property type="entry name" value="TGS-like"/>
    <property type="match status" value="1"/>
</dbReference>
<proteinExistence type="inferred from homology"/>
<dbReference type="InterPro" id="IPR027417">
    <property type="entry name" value="P-loop_NTPase"/>
</dbReference>
<gene>
    <name evidence="13" type="ORF">g.31384</name>
</gene>
<keyword evidence="4" id="KW-0479">Metal-binding</keyword>
<feature type="signal peptide" evidence="10">
    <location>
        <begin position="1"/>
        <end position="28"/>
    </location>
</feature>
<dbReference type="InterPro" id="IPR013029">
    <property type="entry name" value="YchF_C"/>
</dbReference>
<dbReference type="PROSITE" id="PS51880">
    <property type="entry name" value="TGS"/>
    <property type="match status" value="1"/>
</dbReference>
<dbReference type="FunFam" id="3.10.20.30:FF:000029">
    <property type="entry name" value="Obg-like ATPase 1"/>
    <property type="match status" value="1"/>
</dbReference>
<feature type="domain" description="TGS" evidence="12">
    <location>
        <begin position="332"/>
        <end position="415"/>
    </location>
</feature>
<dbReference type="HAMAP" id="MF_00944">
    <property type="entry name" value="YchF_OLA1_ATPase"/>
    <property type="match status" value="1"/>
</dbReference>
<dbReference type="GO" id="GO:0005525">
    <property type="term" value="F:GTP binding"/>
    <property type="evidence" value="ECO:0007669"/>
    <property type="project" value="InterPro"/>
</dbReference>
<dbReference type="GO" id="GO:0005737">
    <property type="term" value="C:cytoplasm"/>
    <property type="evidence" value="ECO:0007669"/>
    <property type="project" value="UniProtKB-SubCell"/>
</dbReference>
<dbReference type="FunFam" id="1.10.150.300:FF:000003">
    <property type="entry name" value="Obg-like ATPase 1"/>
    <property type="match status" value="1"/>
</dbReference>
<keyword evidence="6 9" id="KW-0378">Hydrolase</keyword>
<dbReference type="GO" id="GO:0016887">
    <property type="term" value="F:ATP hydrolysis activity"/>
    <property type="evidence" value="ECO:0007669"/>
    <property type="project" value="UniProtKB-UniRule"/>
</dbReference>
<evidence type="ECO:0000256" key="3">
    <source>
        <dbReference type="ARBA" id="ARBA00022490"/>
    </source>
</evidence>
<reference evidence="13" key="1">
    <citation type="submission" date="2015-12" db="EMBL/GenBank/DDBJ databases">
        <title>De novo transcriptome assembly of four potential Pierce s Disease insect vectors from Arizona vineyards.</title>
        <authorList>
            <person name="Tassone E.E."/>
        </authorList>
    </citation>
    <scope>NUCLEOTIDE SEQUENCE</scope>
</reference>
<evidence type="ECO:0000256" key="9">
    <source>
        <dbReference type="HAMAP-Rule" id="MF_03167"/>
    </source>
</evidence>
<evidence type="ECO:0000256" key="8">
    <source>
        <dbReference type="ARBA" id="ARBA00022842"/>
    </source>
</evidence>
<keyword evidence="7 9" id="KW-0067">ATP-binding</keyword>
<comment type="function">
    <text evidence="9">Hydrolyzes ATP, and can also hydrolyze GTP with lower efficiency. Has lower affinity for GTP.</text>
</comment>
<dbReference type="PROSITE" id="PS51710">
    <property type="entry name" value="G_OBG"/>
    <property type="match status" value="1"/>
</dbReference>
<keyword evidence="10" id="KW-0732">Signal</keyword>
<dbReference type="Gene3D" id="1.10.150.300">
    <property type="entry name" value="TGS-like domain"/>
    <property type="match status" value="1"/>
</dbReference>
<dbReference type="InterPro" id="IPR004095">
    <property type="entry name" value="TGS"/>
</dbReference>
<dbReference type="AlphaFoldDB" id="A0A1B6E5I8"/>
<evidence type="ECO:0000259" key="12">
    <source>
        <dbReference type="PROSITE" id="PS51880"/>
    </source>
</evidence>
<dbReference type="EMBL" id="GEDC01004113">
    <property type="protein sequence ID" value="JAS33185.1"/>
    <property type="molecule type" value="Transcribed_RNA"/>
</dbReference>
<feature type="binding site" evidence="9">
    <location>
        <position position="259"/>
    </location>
    <ligand>
        <name>ATP</name>
        <dbReference type="ChEBI" id="CHEBI:30616"/>
    </ligand>
</feature>
<evidence type="ECO:0000256" key="10">
    <source>
        <dbReference type="SAM" id="SignalP"/>
    </source>
</evidence>
<comment type="subunit">
    <text evidence="9">Monomer.</text>
</comment>
<dbReference type="InterPro" id="IPR012676">
    <property type="entry name" value="TGS-like"/>
</dbReference>
<organism evidence="13">
    <name type="scientific">Clastoptera arizonana</name>
    <name type="common">Arizona spittle bug</name>
    <dbReference type="NCBI Taxonomy" id="38151"/>
    <lineage>
        <taxon>Eukaryota</taxon>
        <taxon>Metazoa</taxon>
        <taxon>Ecdysozoa</taxon>
        <taxon>Arthropoda</taxon>
        <taxon>Hexapoda</taxon>
        <taxon>Insecta</taxon>
        <taxon>Pterygota</taxon>
        <taxon>Neoptera</taxon>
        <taxon>Paraneoptera</taxon>
        <taxon>Hemiptera</taxon>
        <taxon>Auchenorrhyncha</taxon>
        <taxon>Cercopoidea</taxon>
        <taxon>Clastopteridae</taxon>
        <taxon>Clastoptera</taxon>
    </lineage>
</organism>
<dbReference type="CDD" id="cd04867">
    <property type="entry name" value="TGS_YchF_OLA1"/>
    <property type="match status" value="1"/>
</dbReference>
<evidence type="ECO:0000259" key="11">
    <source>
        <dbReference type="PROSITE" id="PS51710"/>
    </source>
</evidence>
<dbReference type="GO" id="GO:0046872">
    <property type="term" value="F:metal ion binding"/>
    <property type="evidence" value="ECO:0007669"/>
    <property type="project" value="UniProtKB-KW"/>
</dbReference>
<dbReference type="InterPro" id="IPR004396">
    <property type="entry name" value="ATPase_YchF/OLA1"/>
</dbReference>
<feature type="chain" id="PRO_5008581848" description="Obg-like ATPase 1" evidence="10">
    <location>
        <begin position="29"/>
        <end position="427"/>
    </location>
</feature>
<comment type="subcellular location">
    <subcellularLocation>
        <location evidence="2 9">Cytoplasm</location>
    </subcellularLocation>
</comment>
<dbReference type="PANTHER" id="PTHR23305:SF11">
    <property type="entry name" value="OBG-LIKE ATPASE 1"/>
    <property type="match status" value="1"/>
</dbReference>
<keyword evidence="3 9" id="KW-0963">Cytoplasm</keyword>
<dbReference type="NCBIfam" id="TIGR00092">
    <property type="entry name" value="redox-regulated ATPase YchF"/>
    <property type="match status" value="1"/>
</dbReference>
<feature type="binding site" evidence="9">
    <location>
        <begin position="62"/>
        <end position="67"/>
    </location>
    <ligand>
        <name>ATP</name>
        <dbReference type="ChEBI" id="CHEBI:30616"/>
    </ligand>
</feature>
<evidence type="ECO:0000256" key="2">
    <source>
        <dbReference type="ARBA" id="ARBA00004496"/>
    </source>
</evidence>
<dbReference type="GO" id="GO:0043023">
    <property type="term" value="F:ribosomal large subunit binding"/>
    <property type="evidence" value="ECO:0007669"/>
    <property type="project" value="UniProtKB-UniRule"/>
</dbReference>
<dbReference type="Gene3D" id="3.10.20.30">
    <property type="match status" value="1"/>
</dbReference>
<evidence type="ECO:0000256" key="7">
    <source>
        <dbReference type="ARBA" id="ARBA00022840"/>
    </source>
</evidence>
<dbReference type="InterPro" id="IPR006073">
    <property type="entry name" value="GTP-bd"/>
</dbReference>
<keyword evidence="8" id="KW-0460">Magnesium</keyword>
<dbReference type="Pfam" id="PF06071">
    <property type="entry name" value="YchF-GTPase_C"/>
    <property type="match status" value="1"/>
</dbReference>
<dbReference type="Pfam" id="PF01926">
    <property type="entry name" value="MMR_HSR1"/>
    <property type="match status" value="1"/>
</dbReference>
<dbReference type="Gene3D" id="3.40.50.300">
    <property type="entry name" value="P-loop containing nucleotide triphosphate hydrolases"/>
    <property type="match status" value="1"/>
</dbReference>
<comment type="cofactor">
    <cofactor evidence="1">
        <name>Mg(2+)</name>
        <dbReference type="ChEBI" id="CHEBI:18420"/>
    </cofactor>
</comment>
<name>A0A1B6E5I8_9HEMI</name>
<evidence type="ECO:0000256" key="4">
    <source>
        <dbReference type="ARBA" id="ARBA00022723"/>
    </source>
</evidence>